<reference evidence="5" key="1">
    <citation type="submission" date="2006-10" db="EMBL/GenBank/DDBJ databases">
        <authorList>
            <person name="Amadeo P."/>
            <person name="Zhao Q."/>
            <person name="Wortman J."/>
            <person name="Fraser-Liggett C."/>
            <person name="Carlton J."/>
        </authorList>
    </citation>
    <scope>NUCLEOTIDE SEQUENCE</scope>
    <source>
        <strain evidence="5">G3</strain>
    </source>
</reference>
<dbReference type="InterPro" id="IPR032675">
    <property type="entry name" value="LRR_dom_sf"/>
</dbReference>
<dbReference type="PROSITE" id="PS51450">
    <property type="entry name" value="LRR"/>
    <property type="match status" value="1"/>
</dbReference>
<evidence type="ECO:0000313" key="5">
    <source>
        <dbReference type="EMBL" id="EAX92650.1"/>
    </source>
</evidence>
<dbReference type="eggNOG" id="KOG2123">
    <property type="taxonomic scope" value="Eukaryota"/>
</dbReference>
<dbReference type="STRING" id="5722.A2FR20"/>
<gene>
    <name evidence="5" type="ORF">TVAG_349970</name>
</gene>
<dbReference type="OrthoDB" id="1517790at2759"/>
<evidence type="ECO:0000259" key="4">
    <source>
        <dbReference type="SMART" id="SM00446"/>
    </source>
</evidence>
<dbReference type="Proteomes" id="UP000001542">
    <property type="component" value="Unassembled WGS sequence"/>
</dbReference>
<keyword evidence="1" id="KW-0433">Leucine-rich repeat</keyword>
<dbReference type="Gene3D" id="3.80.10.10">
    <property type="entry name" value="Ribonuclease Inhibitor"/>
    <property type="match status" value="1"/>
</dbReference>
<feature type="domain" description="U2A'/phosphoprotein 32 family A C-terminal" evidence="4">
    <location>
        <begin position="109"/>
        <end position="127"/>
    </location>
</feature>
<dbReference type="KEGG" id="tva:4750362"/>
<dbReference type="SMR" id="A2FR20"/>
<dbReference type="Pfam" id="PF14580">
    <property type="entry name" value="LRR_9"/>
    <property type="match status" value="1"/>
</dbReference>
<name>A2FR20_TRIV3</name>
<dbReference type="PANTHER" id="PTHR18849:SF0">
    <property type="entry name" value="CILIA- AND FLAGELLA-ASSOCIATED PROTEIN 410-RELATED"/>
    <property type="match status" value="1"/>
</dbReference>
<evidence type="ECO:0000256" key="3">
    <source>
        <dbReference type="SAM" id="MobiDB-lite"/>
    </source>
</evidence>
<dbReference type="VEuPathDB" id="TrichDB:TVAG_349970"/>
<evidence type="ECO:0000256" key="1">
    <source>
        <dbReference type="ARBA" id="ARBA00022614"/>
    </source>
</evidence>
<evidence type="ECO:0000313" key="6">
    <source>
        <dbReference type="Proteomes" id="UP000001542"/>
    </source>
</evidence>
<organism evidence="5 6">
    <name type="scientific">Trichomonas vaginalis (strain ATCC PRA-98 / G3)</name>
    <dbReference type="NCBI Taxonomy" id="412133"/>
    <lineage>
        <taxon>Eukaryota</taxon>
        <taxon>Metamonada</taxon>
        <taxon>Parabasalia</taxon>
        <taxon>Trichomonadida</taxon>
        <taxon>Trichomonadidae</taxon>
        <taxon>Trichomonas</taxon>
    </lineage>
</organism>
<dbReference type="PANTHER" id="PTHR18849">
    <property type="entry name" value="LEUCINE RICH REPEAT PROTEIN"/>
    <property type="match status" value="1"/>
</dbReference>
<proteinExistence type="predicted"/>
<protein>
    <submittedName>
        <fullName evidence="5">Leucine Rich Repeat family protein</fullName>
    </submittedName>
</protein>
<dbReference type="SUPFAM" id="SSF52058">
    <property type="entry name" value="L domain-like"/>
    <property type="match status" value="1"/>
</dbReference>
<sequence>MLSDSQNVTLTDGMVMRATKSNNIEEVEKVYFYHENLSDIAIVEYMINLEIAYFTGNKIRTLKPFAKCQKLRELYIRYNQISSFEELNYLKELKNLKVLWMMNNPVSEQPNYREFIIKSLPQLTKLDDIEISDAERRFVALTKSNSYKDSRNAFAPGDKLARTPKSFADAPEFDSKLVQQPPAPTPSQPSQNTHEHRRVPSSLASKKQSVAKYHTPHSRSSLSDSAQEDDKNLLTAVLTLLPELSVDSLEIVLHKIRELTQ</sequence>
<dbReference type="VEuPathDB" id="TrichDB:TVAGG3_0415930"/>
<evidence type="ECO:0000256" key="2">
    <source>
        <dbReference type="ARBA" id="ARBA00022737"/>
    </source>
</evidence>
<dbReference type="AlphaFoldDB" id="A2FR20"/>
<dbReference type="EMBL" id="DS113955">
    <property type="protein sequence ID" value="EAX92650.1"/>
    <property type="molecule type" value="Genomic_DNA"/>
</dbReference>
<keyword evidence="2" id="KW-0677">Repeat</keyword>
<feature type="region of interest" description="Disordered" evidence="3">
    <location>
        <begin position="176"/>
        <end position="227"/>
    </location>
</feature>
<keyword evidence="6" id="KW-1185">Reference proteome</keyword>
<dbReference type="RefSeq" id="XP_001305580.1">
    <property type="nucleotide sequence ID" value="XM_001305579.1"/>
</dbReference>
<accession>A2FR20</accession>
<dbReference type="InterPro" id="IPR003603">
    <property type="entry name" value="U2A'_phosphoprotein32A_C"/>
</dbReference>
<dbReference type="InParanoid" id="A2FR20"/>
<dbReference type="SMART" id="SM00446">
    <property type="entry name" value="LRRcap"/>
    <property type="match status" value="1"/>
</dbReference>
<dbReference type="InterPro" id="IPR001611">
    <property type="entry name" value="Leu-rich_rpt"/>
</dbReference>
<reference evidence="5" key="2">
    <citation type="journal article" date="2007" name="Science">
        <title>Draft genome sequence of the sexually transmitted pathogen Trichomonas vaginalis.</title>
        <authorList>
            <person name="Carlton J.M."/>
            <person name="Hirt R.P."/>
            <person name="Silva J.C."/>
            <person name="Delcher A.L."/>
            <person name="Schatz M."/>
            <person name="Zhao Q."/>
            <person name="Wortman J.R."/>
            <person name="Bidwell S.L."/>
            <person name="Alsmark U.C.M."/>
            <person name="Besteiro S."/>
            <person name="Sicheritz-Ponten T."/>
            <person name="Noel C.J."/>
            <person name="Dacks J.B."/>
            <person name="Foster P.G."/>
            <person name="Simillion C."/>
            <person name="Van de Peer Y."/>
            <person name="Miranda-Saavedra D."/>
            <person name="Barton G.J."/>
            <person name="Westrop G.D."/>
            <person name="Mueller S."/>
            <person name="Dessi D."/>
            <person name="Fiori P.L."/>
            <person name="Ren Q."/>
            <person name="Paulsen I."/>
            <person name="Zhang H."/>
            <person name="Bastida-Corcuera F.D."/>
            <person name="Simoes-Barbosa A."/>
            <person name="Brown M.T."/>
            <person name="Hayes R.D."/>
            <person name="Mukherjee M."/>
            <person name="Okumura C.Y."/>
            <person name="Schneider R."/>
            <person name="Smith A.J."/>
            <person name="Vanacova S."/>
            <person name="Villalvazo M."/>
            <person name="Haas B.J."/>
            <person name="Pertea M."/>
            <person name="Feldblyum T.V."/>
            <person name="Utterback T.R."/>
            <person name="Shu C.L."/>
            <person name="Osoegawa K."/>
            <person name="de Jong P.J."/>
            <person name="Hrdy I."/>
            <person name="Horvathova L."/>
            <person name="Zubacova Z."/>
            <person name="Dolezal P."/>
            <person name="Malik S.B."/>
            <person name="Logsdon J.M. Jr."/>
            <person name="Henze K."/>
            <person name="Gupta A."/>
            <person name="Wang C.C."/>
            <person name="Dunne R.L."/>
            <person name="Upcroft J.A."/>
            <person name="Upcroft P."/>
            <person name="White O."/>
            <person name="Salzberg S.L."/>
            <person name="Tang P."/>
            <person name="Chiu C.-H."/>
            <person name="Lee Y.-S."/>
            <person name="Embley T.M."/>
            <person name="Coombs G.H."/>
            <person name="Mottram J.C."/>
            <person name="Tachezy J."/>
            <person name="Fraser-Liggett C.M."/>
            <person name="Johnson P.J."/>
        </authorList>
    </citation>
    <scope>NUCLEOTIDE SEQUENCE [LARGE SCALE GENOMIC DNA]</scope>
    <source>
        <strain evidence="5">G3</strain>
    </source>
</reference>